<dbReference type="EMBL" id="NMUH01000519">
    <property type="protein sequence ID" value="MQL80672.1"/>
    <property type="molecule type" value="Genomic_DNA"/>
</dbReference>
<dbReference type="AlphaFoldDB" id="A0A843U5S3"/>
<name>A0A843U5S3_COLES</name>
<evidence type="ECO:0000313" key="1">
    <source>
        <dbReference type="EMBL" id="MQL80672.1"/>
    </source>
</evidence>
<dbReference type="Proteomes" id="UP000652761">
    <property type="component" value="Unassembled WGS sequence"/>
</dbReference>
<sequence>MERDFEKTNRQYFDVARDSEKSNRQHFGVTGDSEKMNRRHFDVEEGPPGPSCRQARLGRAVHAWDAQTRAVADVFGETVDEMSANGLTEVG</sequence>
<gene>
    <name evidence="1" type="ORF">Taro_013108</name>
</gene>
<proteinExistence type="predicted"/>
<protein>
    <submittedName>
        <fullName evidence="1">Uncharacterized protein</fullName>
    </submittedName>
</protein>
<organism evidence="1 2">
    <name type="scientific">Colocasia esculenta</name>
    <name type="common">Wild taro</name>
    <name type="synonym">Arum esculentum</name>
    <dbReference type="NCBI Taxonomy" id="4460"/>
    <lineage>
        <taxon>Eukaryota</taxon>
        <taxon>Viridiplantae</taxon>
        <taxon>Streptophyta</taxon>
        <taxon>Embryophyta</taxon>
        <taxon>Tracheophyta</taxon>
        <taxon>Spermatophyta</taxon>
        <taxon>Magnoliopsida</taxon>
        <taxon>Liliopsida</taxon>
        <taxon>Araceae</taxon>
        <taxon>Aroideae</taxon>
        <taxon>Colocasieae</taxon>
        <taxon>Colocasia</taxon>
    </lineage>
</organism>
<accession>A0A843U5S3</accession>
<keyword evidence="2" id="KW-1185">Reference proteome</keyword>
<comment type="caution">
    <text evidence="1">The sequence shown here is derived from an EMBL/GenBank/DDBJ whole genome shotgun (WGS) entry which is preliminary data.</text>
</comment>
<reference evidence="1" key="1">
    <citation type="submission" date="2017-07" db="EMBL/GenBank/DDBJ databases">
        <title>Taro Niue Genome Assembly and Annotation.</title>
        <authorList>
            <person name="Atibalentja N."/>
            <person name="Keating K."/>
            <person name="Fields C.J."/>
        </authorList>
    </citation>
    <scope>NUCLEOTIDE SEQUENCE</scope>
    <source>
        <strain evidence="1">Niue_2</strain>
        <tissue evidence="1">Leaf</tissue>
    </source>
</reference>
<evidence type="ECO:0000313" key="2">
    <source>
        <dbReference type="Proteomes" id="UP000652761"/>
    </source>
</evidence>